<organism evidence="2 3">
    <name type="scientific">Streptomyces antimycoticus</name>
    <dbReference type="NCBI Taxonomy" id="68175"/>
    <lineage>
        <taxon>Bacteria</taxon>
        <taxon>Bacillati</taxon>
        <taxon>Actinomycetota</taxon>
        <taxon>Actinomycetes</taxon>
        <taxon>Kitasatosporales</taxon>
        <taxon>Streptomycetaceae</taxon>
        <taxon>Streptomyces</taxon>
        <taxon>Streptomyces violaceusniger group</taxon>
    </lineage>
</organism>
<dbReference type="InterPro" id="IPR029058">
    <property type="entry name" value="AB_hydrolase_fold"/>
</dbReference>
<reference evidence="2 3" key="1">
    <citation type="submission" date="2023-11" db="EMBL/GenBank/DDBJ databases">
        <title>30 novel species of actinomycetes from the DSMZ collection.</title>
        <authorList>
            <person name="Nouioui I."/>
        </authorList>
    </citation>
    <scope>NUCLEOTIDE SEQUENCE [LARGE SCALE GENOMIC DNA]</scope>
    <source>
        <strain evidence="2 3">DSM 41602</strain>
    </source>
</reference>
<evidence type="ECO:0000313" key="3">
    <source>
        <dbReference type="Proteomes" id="UP001354649"/>
    </source>
</evidence>
<proteinExistence type="predicted"/>
<protein>
    <submittedName>
        <fullName evidence="2">Alpha/beta hydrolase</fullName>
    </submittedName>
</protein>
<dbReference type="Pfam" id="PF06821">
    <property type="entry name" value="Ser_hydrolase"/>
    <property type="match status" value="1"/>
</dbReference>
<accession>A0ABD5JIX6</accession>
<evidence type="ECO:0000256" key="1">
    <source>
        <dbReference type="SAM" id="MobiDB-lite"/>
    </source>
</evidence>
<keyword evidence="2" id="KW-0378">Hydrolase</keyword>
<dbReference type="Gene3D" id="3.40.50.1820">
    <property type="entry name" value="alpha/beta hydrolase"/>
    <property type="match status" value="1"/>
</dbReference>
<dbReference type="InterPro" id="IPR010662">
    <property type="entry name" value="RBBP9/YdeN"/>
</dbReference>
<gene>
    <name evidence="2" type="ORF">V2K49_33810</name>
</gene>
<dbReference type="Proteomes" id="UP001354649">
    <property type="component" value="Unassembled WGS sequence"/>
</dbReference>
<dbReference type="RefSeq" id="WP_079059660.1">
    <property type="nucleotide sequence ID" value="NZ_JBEYSH010000072.1"/>
</dbReference>
<sequence length="223" mass="24144">MSITPSPTVVIVPGLRDHVPDHWQTILADKLGDARTVPPLESGRLSRDTQVAALEGALSDIGGPVVLIAHSAGVLTTVHWAQRHHRPILGALLAAPPDFDTPLPEGYPTLEALRENGWTQTPRTPLPFPSIVAASTNDPLATFESVTDLARAWGSRLVDVGPVGHLNPAAGYGEWPRAEEFVRELGRVPPDKTVWRMTAPPSGSLLPPRGREPSVRPRPWRRS</sequence>
<dbReference type="GO" id="GO:0016787">
    <property type="term" value="F:hydrolase activity"/>
    <property type="evidence" value="ECO:0007669"/>
    <property type="project" value="UniProtKB-KW"/>
</dbReference>
<dbReference type="EMBL" id="JAZBJQ010000029">
    <property type="protein sequence ID" value="MEE4588010.1"/>
    <property type="molecule type" value="Genomic_DNA"/>
</dbReference>
<name>A0ABD5JIX6_9ACTN</name>
<comment type="caution">
    <text evidence="2">The sequence shown here is derived from an EMBL/GenBank/DDBJ whole genome shotgun (WGS) entry which is preliminary data.</text>
</comment>
<dbReference type="SUPFAM" id="SSF53474">
    <property type="entry name" value="alpha/beta-Hydrolases"/>
    <property type="match status" value="1"/>
</dbReference>
<dbReference type="AlphaFoldDB" id="A0ABD5JIX6"/>
<feature type="region of interest" description="Disordered" evidence="1">
    <location>
        <begin position="192"/>
        <end position="223"/>
    </location>
</feature>
<evidence type="ECO:0000313" key="2">
    <source>
        <dbReference type="EMBL" id="MEE4588010.1"/>
    </source>
</evidence>